<gene>
    <name evidence="2" type="ORF">RO3G_06268</name>
</gene>
<feature type="compositionally biased region" description="Low complexity" evidence="1">
    <location>
        <begin position="197"/>
        <end position="245"/>
    </location>
</feature>
<evidence type="ECO:0000313" key="2">
    <source>
        <dbReference type="EMBL" id="EIE81563.1"/>
    </source>
</evidence>
<dbReference type="GeneID" id="93613239"/>
<evidence type="ECO:0000256" key="1">
    <source>
        <dbReference type="SAM" id="MobiDB-lite"/>
    </source>
</evidence>
<feature type="compositionally biased region" description="Low complexity" evidence="1">
    <location>
        <begin position="49"/>
        <end position="62"/>
    </location>
</feature>
<dbReference type="EMBL" id="CH476735">
    <property type="protein sequence ID" value="EIE81563.1"/>
    <property type="molecule type" value="Genomic_DNA"/>
</dbReference>
<protein>
    <submittedName>
        <fullName evidence="2">Uncharacterized protein</fullName>
    </submittedName>
</protein>
<keyword evidence="3" id="KW-1185">Reference proteome</keyword>
<dbReference type="Proteomes" id="UP000009138">
    <property type="component" value="Unassembled WGS sequence"/>
</dbReference>
<feature type="region of interest" description="Disordered" evidence="1">
    <location>
        <begin position="83"/>
        <end position="121"/>
    </location>
</feature>
<accession>I1BZD3</accession>
<organism evidence="2 3">
    <name type="scientific">Rhizopus delemar (strain RA 99-880 / ATCC MYA-4621 / FGSC 9543 / NRRL 43880)</name>
    <name type="common">Mucormycosis agent</name>
    <name type="synonym">Rhizopus arrhizus var. delemar</name>
    <dbReference type="NCBI Taxonomy" id="246409"/>
    <lineage>
        <taxon>Eukaryota</taxon>
        <taxon>Fungi</taxon>
        <taxon>Fungi incertae sedis</taxon>
        <taxon>Mucoromycota</taxon>
        <taxon>Mucoromycotina</taxon>
        <taxon>Mucoromycetes</taxon>
        <taxon>Mucorales</taxon>
        <taxon>Mucorineae</taxon>
        <taxon>Rhizopodaceae</taxon>
        <taxon>Rhizopus</taxon>
    </lineage>
</organism>
<feature type="region of interest" description="Disordered" evidence="1">
    <location>
        <begin position="162"/>
        <end position="251"/>
    </location>
</feature>
<dbReference type="InParanoid" id="I1BZD3"/>
<feature type="compositionally biased region" description="Polar residues" evidence="1">
    <location>
        <begin position="1"/>
        <end position="48"/>
    </location>
</feature>
<proteinExistence type="predicted"/>
<feature type="region of interest" description="Disordered" evidence="1">
    <location>
        <begin position="1"/>
        <end position="62"/>
    </location>
</feature>
<sequence length="251" mass="27603">MQQQQSFQYPQNVGSPFNQQPAQHYSTTTTPESRGNLPSFNTYLSSQPSMNSNNTHTSTSRNMTTNNSAAVAASAALRGGSPQLLHNKHEKSPFSNPQYSAIRQSANNPHSPIQGHQSYSNAENYTPQDIVTGLTQHNGSTHYSSINIGRIVRNPALAGRNELPTLPPLNSSTQSSHQRITEKWTPSNGNGNDELTRNNNNNSSSNSNRNSSSHNRNSNNNSNRNSNNKNNNSRNSNSNNNSRNSSKIHLY</sequence>
<dbReference type="STRING" id="246409.I1BZD3"/>
<dbReference type="OrthoDB" id="3269380at2759"/>
<feature type="compositionally biased region" description="Polar residues" evidence="1">
    <location>
        <begin position="93"/>
        <end position="121"/>
    </location>
</feature>
<dbReference type="AlphaFoldDB" id="I1BZD3"/>
<dbReference type="RefSeq" id="XP_067516959.1">
    <property type="nucleotide sequence ID" value="XM_067660858.1"/>
</dbReference>
<feature type="compositionally biased region" description="Polar residues" evidence="1">
    <location>
        <begin position="168"/>
        <end position="193"/>
    </location>
</feature>
<reference evidence="2 3" key="1">
    <citation type="journal article" date="2009" name="PLoS Genet.">
        <title>Genomic analysis of the basal lineage fungus Rhizopus oryzae reveals a whole-genome duplication.</title>
        <authorList>
            <person name="Ma L.-J."/>
            <person name="Ibrahim A.S."/>
            <person name="Skory C."/>
            <person name="Grabherr M.G."/>
            <person name="Burger G."/>
            <person name="Butler M."/>
            <person name="Elias M."/>
            <person name="Idnurm A."/>
            <person name="Lang B.F."/>
            <person name="Sone T."/>
            <person name="Abe A."/>
            <person name="Calvo S.E."/>
            <person name="Corrochano L.M."/>
            <person name="Engels R."/>
            <person name="Fu J."/>
            <person name="Hansberg W."/>
            <person name="Kim J.-M."/>
            <person name="Kodira C.D."/>
            <person name="Koehrsen M.J."/>
            <person name="Liu B."/>
            <person name="Miranda-Saavedra D."/>
            <person name="O'Leary S."/>
            <person name="Ortiz-Castellanos L."/>
            <person name="Poulter R."/>
            <person name="Rodriguez-Romero J."/>
            <person name="Ruiz-Herrera J."/>
            <person name="Shen Y.-Q."/>
            <person name="Zeng Q."/>
            <person name="Galagan J."/>
            <person name="Birren B.W."/>
            <person name="Cuomo C.A."/>
            <person name="Wickes B.L."/>
        </authorList>
    </citation>
    <scope>NUCLEOTIDE SEQUENCE [LARGE SCALE GENOMIC DNA]</scope>
    <source>
        <strain evidence="3">RA 99-880 / ATCC MYA-4621 / FGSC 9543 / NRRL 43880</strain>
    </source>
</reference>
<name>I1BZD3_RHIO9</name>
<evidence type="ECO:0000313" key="3">
    <source>
        <dbReference type="Proteomes" id="UP000009138"/>
    </source>
</evidence>
<dbReference type="VEuPathDB" id="FungiDB:RO3G_06268"/>